<dbReference type="GeneID" id="59352184"/>
<dbReference type="OrthoDB" id="3266192at2759"/>
<comment type="caution">
    <text evidence="2">The sequence shown here is derived from an EMBL/GenBank/DDBJ whole genome shotgun (WGS) entry which is preliminary data.</text>
</comment>
<dbReference type="PANTHER" id="PTHR33099:SF7">
    <property type="entry name" value="MYND-TYPE DOMAIN-CONTAINING PROTEIN"/>
    <property type="match status" value="1"/>
</dbReference>
<feature type="region of interest" description="Disordered" evidence="1">
    <location>
        <begin position="637"/>
        <end position="658"/>
    </location>
</feature>
<dbReference type="EMBL" id="JACAZF010000014">
    <property type="protein sequence ID" value="KAF7290806.1"/>
    <property type="molecule type" value="Genomic_DNA"/>
</dbReference>
<protein>
    <submittedName>
        <fullName evidence="2">Uncharacterized protein</fullName>
    </submittedName>
</protein>
<dbReference type="Proteomes" id="UP000636479">
    <property type="component" value="Unassembled WGS sequence"/>
</dbReference>
<gene>
    <name evidence="2" type="ORF">MIND_01321600</name>
</gene>
<organism evidence="2 3">
    <name type="scientific">Mycena indigotica</name>
    <dbReference type="NCBI Taxonomy" id="2126181"/>
    <lineage>
        <taxon>Eukaryota</taxon>
        <taxon>Fungi</taxon>
        <taxon>Dikarya</taxon>
        <taxon>Basidiomycota</taxon>
        <taxon>Agaricomycotina</taxon>
        <taxon>Agaricomycetes</taxon>
        <taxon>Agaricomycetidae</taxon>
        <taxon>Agaricales</taxon>
        <taxon>Marasmiineae</taxon>
        <taxon>Mycenaceae</taxon>
        <taxon>Mycena</taxon>
    </lineage>
</organism>
<dbReference type="PANTHER" id="PTHR33099">
    <property type="entry name" value="FE2OG DIOXYGENASE DOMAIN-CONTAINING PROTEIN"/>
    <property type="match status" value="1"/>
</dbReference>
<evidence type="ECO:0000313" key="3">
    <source>
        <dbReference type="Proteomes" id="UP000636479"/>
    </source>
</evidence>
<name>A0A8H6VSY2_9AGAR</name>
<dbReference type="AlphaFoldDB" id="A0A8H6VSY2"/>
<proteinExistence type="predicted"/>
<accession>A0A8H6VSY2</accession>
<reference evidence="2" key="1">
    <citation type="submission" date="2020-05" db="EMBL/GenBank/DDBJ databases">
        <title>Mycena genomes resolve the evolution of fungal bioluminescence.</title>
        <authorList>
            <person name="Tsai I.J."/>
        </authorList>
    </citation>
    <scope>NUCLEOTIDE SEQUENCE</scope>
    <source>
        <strain evidence="2">171206Taipei</strain>
    </source>
</reference>
<evidence type="ECO:0000256" key="1">
    <source>
        <dbReference type="SAM" id="MobiDB-lite"/>
    </source>
</evidence>
<sequence>MVRAKQTAQKSTSARPFLLKSSAQAEAATGETRPPGIKTDLETLILNGFAFDGNVAFSKKYPMGDAPNPYLAVDGLGSLGIPLGQRDAQAFSFSDKHICEVTSDKISFDNPQWNSWAQDTIAQVVAEKLALPGPCSLAFRKLVIGRSGCEEPIVAKEFVSHSSMTWKLIKGISSSSAVGHVIVFLSSNFDGGPLNVKYGGRQNIFNVATDSGAATTIVAWYAKCQLDFGSVKDGYRLALVYDIEMVPPLDLSYSGPPDMSELTQKLRQILQTWKESDSVDPPTHLACVLRRTYKRSTSFSSMSLKGADKLLLKKLGPLARELGFKLHLAHAEGQIRLRCYIRGYDPLGYEDYGDDEYDESEFEDEGSDDDGEHILEVKQVVDMGGMPVDVDELRMVMYDEDDPGHAAFICGPVIDRSRAPDKTEFERDEIFSANRIKTWNRTVLLIWLDDSEIGQSVVPGNMHAYAAHFLSKSTTTNPTRREKTVAEALVSRIKAFKYPVEKKHANDDDWFFSTEEQQAKAKKKEASRIPAAVTLLRQCAERWKDLELLLRVLAISEAEQNISIVGVDGLASACGTFGWDVLKDFCAKAIQTDPSITRKHGLVDRFIVLAAEHNMLDLARWCTEQKAILPAVAEEAVTGGKRPSTENDKTIPAKKRKA</sequence>
<evidence type="ECO:0000313" key="2">
    <source>
        <dbReference type="EMBL" id="KAF7290806.1"/>
    </source>
</evidence>
<keyword evidence="3" id="KW-1185">Reference proteome</keyword>
<dbReference type="RefSeq" id="XP_037214166.1">
    <property type="nucleotide sequence ID" value="XM_037369668.1"/>
</dbReference>